<feature type="transmembrane region" description="Helical" evidence="17">
    <location>
        <begin position="127"/>
        <end position="149"/>
    </location>
</feature>
<evidence type="ECO:0000313" key="20">
    <source>
        <dbReference type="RefSeq" id="XP_028147275.1"/>
    </source>
</evidence>
<dbReference type="SUPFAM" id="SSF161084">
    <property type="entry name" value="MAPEG domain-like"/>
    <property type="match status" value="1"/>
</dbReference>
<dbReference type="FunCoup" id="A0A6P7GTW7">
    <property type="interactions" value="495"/>
</dbReference>
<accession>A0A6P7GTW7</accession>
<name>A0A6P7GTW7_DIAVI</name>
<organism evidence="20">
    <name type="scientific">Diabrotica virgifera virgifera</name>
    <name type="common">western corn rootworm</name>
    <dbReference type="NCBI Taxonomy" id="50390"/>
    <lineage>
        <taxon>Eukaryota</taxon>
        <taxon>Metazoa</taxon>
        <taxon>Ecdysozoa</taxon>
        <taxon>Arthropoda</taxon>
        <taxon>Hexapoda</taxon>
        <taxon>Insecta</taxon>
        <taxon>Pterygota</taxon>
        <taxon>Neoptera</taxon>
        <taxon>Endopterygota</taxon>
        <taxon>Coleoptera</taxon>
        <taxon>Polyphaga</taxon>
        <taxon>Cucujiformia</taxon>
        <taxon>Chrysomeloidea</taxon>
        <taxon>Chrysomelidae</taxon>
        <taxon>Galerucinae</taxon>
        <taxon>Diabroticina</taxon>
        <taxon>Diabroticites</taxon>
        <taxon>Diabrotica</taxon>
    </lineage>
</organism>
<keyword evidence="13 17" id="KW-0472">Membrane</keyword>
<dbReference type="FunFam" id="1.20.120.550:FF:000002">
    <property type="entry name" value="Microsomal glutathione S-transferase 1"/>
    <property type="match status" value="1"/>
</dbReference>
<dbReference type="GeneID" id="114340704"/>
<evidence type="ECO:0000256" key="14">
    <source>
        <dbReference type="ARBA" id="ARBA00038540"/>
    </source>
</evidence>
<evidence type="ECO:0000256" key="15">
    <source>
        <dbReference type="ARBA" id="ARBA00039397"/>
    </source>
</evidence>
<dbReference type="GO" id="GO:0004364">
    <property type="term" value="F:glutathione transferase activity"/>
    <property type="evidence" value="ECO:0007669"/>
    <property type="project" value="UniProtKB-EC"/>
</dbReference>
<keyword evidence="7 17" id="KW-0812">Transmembrane</keyword>
<dbReference type="OrthoDB" id="193139at2759"/>
<dbReference type="InParanoid" id="A0A6P7GTW7"/>
<keyword evidence="11" id="KW-0007">Acetylation</keyword>
<feature type="transmembrane region" description="Helical" evidence="17">
    <location>
        <begin position="78"/>
        <end position="107"/>
    </location>
</feature>
<evidence type="ECO:0000256" key="13">
    <source>
        <dbReference type="ARBA" id="ARBA00023136"/>
    </source>
</evidence>
<evidence type="ECO:0000256" key="9">
    <source>
        <dbReference type="ARBA" id="ARBA00022824"/>
    </source>
</evidence>
<keyword evidence="8" id="KW-1000">Mitochondrion outer membrane</keyword>
<dbReference type="PANTHER" id="PTHR10689">
    <property type="entry name" value="MICROSOMAL GLUTATHIONE S-TRANSFERASE 1"/>
    <property type="match status" value="1"/>
</dbReference>
<evidence type="ECO:0000313" key="19">
    <source>
        <dbReference type="Proteomes" id="UP001652700"/>
    </source>
</evidence>
<protein>
    <recommendedName>
        <fullName evidence="15">Microsomal glutathione S-transferase 1</fullName>
        <ecNumber evidence="5">2.5.1.18</ecNumber>
    </recommendedName>
</protein>
<evidence type="ECO:0000256" key="2">
    <source>
        <dbReference type="ARBA" id="ARBA00004294"/>
    </source>
</evidence>
<dbReference type="Pfam" id="PF01124">
    <property type="entry name" value="MAPEG"/>
    <property type="match status" value="1"/>
</dbReference>
<dbReference type="InterPro" id="IPR023352">
    <property type="entry name" value="MAPEG-like_dom_sf"/>
</dbReference>
<keyword evidence="6" id="KW-0808">Transferase</keyword>
<keyword evidence="12" id="KW-0496">Mitochondrion</keyword>
<gene>
    <name evidence="20" type="primary">LOC114340704</name>
</gene>
<dbReference type="KEGG" id="dvv:114340704"/>
<dbReference type="InterPro" id="IPR040162">
    <property type="entry name" value="MGST1-like"/>
</dbReference>
<keyword evidence="19" id="KW-1185">Reference proteome</keyword>
<evidence type="ECO:0000256" key="16">
    <source>
        <dbReference type="ARBA" id="ARBA00049385"/>
    </source>
</evidence>
<comment type="similarity">
    <text evidence="4">Belongs to the MAPEG family.</text>
</comment>
<dbReference type="AlphaFoldDB" id="A0A6P7GTW7"/>
<evidence type="ECO:0000256" key="11">
    <source>
        <dbReference type="ARBA" id="ARBA00022990"/>
    </source>
</evidence>
<dbReference type="GO" id="GO:0005741">
    <property type="term" value="C:mitochondrial outer membrane"/>
    <property type="evidence" value="ECO:0007669"/>
    <property type="project" value="UniProtKB-SubCell"/>
</dbReference>
<dbReference type="Proteomes" id="UP001652700">
    <property type="component" value="Unplaced"/>
</dbReference>
<dbReference type="Gene3D" id="1.20.120.550">
    <property type="entry name" value="Membrane associated eicosanoid/glutathione metabolism-like domain"/>
    <property type="match status" value="1"/>
</dbReference>
<reference evidence="20" key="1">
    <citation type="submission" date="2025-04" db="UniProtKB">
        <authorList>
            <consortium name="RefSeq"/>
        </authorList>
    </citation>
    <scope>IDENTIFICATION</scope>
    <source>
        <tissue evidence="20">Whole insect</tissue>
    </source>
</reference>
<dbReference type="GO" id="GO:0005789">
    <property type="term" value="C:endoplasmic reticulum membrane"/>
    <property type="evidence" value="ECO:0007669"/>
    <property type="project" value="UniProtKB-SubCell"/>
</dbReference>
<dbReference type="EnsemblMetazoa" id="XM_028291474.2">
    <property type="protein sequence ID" value="XP_028147275.1"/>
    <property type="gene ID" value="LOC114340704"/>
</dbReference>
<evidence type="ECO:0000256" key="5">
    <source>
        <dbReference type="ARBA" id="ARBA00012452"/>
    </source>
</evidence>
<keyword evidence="9" id="KW-0256">Endoplasmic reticulum</keyword>
<evidence type="ECO:0000256" key="4">
    <source>
        <dbReference type="ARBA" id="ARBA00010459"/>
    </source>
</evidence>
<evidence type="ECO:0000256" key="8">
    <source>
        <dbReference type="ARBA" id="ARBA00022787"/>
    </source>
</evidence>
<reference evidence="18" key="2">
    <citation type="submission" date="2025-05" db="UniProtKB">
        <authorList>
            <consortium name="EnsemblMetazoa"/>
        </authorList>
    </citation>
    <scope>IDENTIFICATION</scope>
</reference>
<evidence type="ECO:0000313" key="18">
    <source>
        <dbReference type="EnsemblMetazoa" id="XP_028147275.1"/>
    </source>
</evidence>
<dbReference type="InterPro" id="IPR001129">
    <property type="entry name" value="Membr-assoc_MAPEG"/>
</dbReference>
<comment type="subunit">
    <text evidence="14">Homotrimer; The trimer binds only one molecule of glutathione.</text>
</comment>
<evidence type="ECO:0000256" key="17">
    <source>
        <dbReference type="SAM" id="Phobius"/>
    </source>
</evidence>
<comment type="subcellular location">
    <subcellularLocation>
        <location evidence="3">Endoplasmic reticulum membrane</location>
        <topology evidence="3">Multi-pass membrane protein</topology>
    </subcellularLocation>
    <subcellularLocation>
        <location evidence="2">Mitochondrion outer membrane</location>
    </subcellularLocation>
</comment>
<evidence type="ECO:0000256" key="7">
    <source>
        <dbReference type="ARBA" id="ARBA00022692"/>
    </source>
</evidence>
<comment type="function">
    <text evidence="1">Conjugation of reduced glutathione to a wide number of exogenous and endogenous hydrophobic electrophiles.</text>
</comment>
<evidence type="ECO:0000256" key="10">
    <source>
        <dbReference type="ARBA" id="ARBA00022989"/>
    </source>
</evidence>
<evidence type="ECO:0000256" key="6">
    <source>
        <dbReference type="ARBA" id="ARBA00022679"/>
    </source>
</evidence>
<comment type="catalytic activity">
    <reaction evidence="16">
        <text>RX + glutathione = an S-substituted glutathione + a halide anion + H(+)</text>
        <dbReference type="Rhea" id="RHEA:16437"/>
        <dbReference type="ChEBI" id="CHEBI:15378"/>
        <dbReference type="ChEBI" id="CHEBI:16042"/>
        <dbReference type="ChEBI" id="CHEBI:17792"/>
        <dbReference type="ChEBI" id="CHEBI:57925"/>
        <dbReference type="ChEBI" id="CHEBI:90779"/>
        <dbReference type="EC" id="2.5.1.18"/>
    </reaction>
    <physiologicalReaction direction="left-to-right" evidence="16">
        <dbReference type="Rhea" id="RHEA:16438"/>
    </physiologicalReaction>
</comment>
<sequence>MESSSGISFDKHVLRWYFVCCCFLILKMSFMSIFTAVKRVIHKAFANPEDSKQMKVDPQVNENVERVRRAHLNDLENIPLFFVAGLIYTFANPGAAGAKAIFVIYVVTRYLHTFVYTVVPLPQPARALSWSTGYIINIYMAMYSLIHFLKSSSV</sequence>
<evidence type="ECO:0000256" key="1">
    <source>
        <dbReference type="ARBA" id="ARBA00003701"/>
    </source>
</evidence>
<dbReference type="EC" id="2.5.1.18" evidence="5"/>
<evidence type="ECO:0000256" key="12">
    <source>
        <dbReference type="ARBA" id="ARBA00023128"/>
    </source>
</evidence>
<evidence type="ECO:0000256" key="3">
    <source>
        <dbReference type="ARBA" id="ARBA00004477"/>
    </source>
</evidence>
<proteinExistence type="inferred from homology"/>
<feature type="transmembrane region" description="Helical" evidence="17">
    <location>
        <begin position="16"/>
        <end position="37"/>
    </location>
</feature>
<dbReference type="PANTHER" id="PTHR10689:SF6">
    <property type="entry name" value="MICROSOMAL GLUTATHIONE S-TRANSFERASE 1"/>
    <property type="match status" value="1"/>
</dbReference>
<keyword evidence="10 17" id="KW-1133">Transmembrane helix</keyword>
<dbReference type="RefSeq" id="XP_028147275.1">
    <property type="nucleotide sequence ID" value="XM_028291474.1"/>
</dbReference>